<keyword evidence="3" id="KW-1003">Cell membrane</keyword>
<dbReference type="GO" id="GO:0015528">
    <property type="term" value="F:lactose:proton symporter activity"/>
    <property type="evidence" value="ECO:0007669"/>
    <property type="project" value="TreeGrafter"/>
</dbReference>
<dbReference type="Gene3D" id="1.20.1250.20">
    <property type="entry name" value="MFS general substrate transporter like domains"/>
    <property type="match status" value="2"/>
</dbReference>
<feature type="transmembrane region" description="Helical" evidence="8">
    <location>
        <begin position="309"/>
        <end position="331"/>
    </location>
</feature>
<keyword evidence="7 8" id="KW-0472">Membrane</keyword>
<accession>A0AAE3AMD5</accession>
<gene>
    <name evidence="10" type="ORF">LKD31_09375</name>
</gene>
<evidence type="ECO:0000256" key="6">
    <source>
        <dbReference type="ARBA" id="ARBA00022989"/>
    </source>
</evidence>
<evidence type="ECO:0000256" key="3">
    <source>
        <dbReference type="ARBA" id="ARBA00022475"/>
    </source>
</evidence>
<dbReference type="EMBL" id="JAJEQC010000008">
    <property type="protein sequence ID" value="MCC2137228.1"/>
    <property type="molecule type" value="Genomic_DNA"/>
</dbReference>
<dbReference type="PANTHER" id="PTHR23522">
    <property type="entry name" value="BLL5896 PROTEIN"/>
    <property type="match status" value="1"/>
</dbReference>
<feature type="transmembrane region" description="Helical" evidence="8">
    <location>
        <begin position="371"/>
        <end position="394"/>
    </location>
</feature>
<evidence type="ECO:0000313" key="11">
    <source>
        <dbReference type="Proteomes" id="UP001199424"/>
    </source>
</evidence>
<evidence type="ECO:0000256" key="1">
    <source>
        <dbReference type="ARBA" id="ARBA00004429"/>
    </source>
</evidence>
<evidence type="ECO:0000256" key="7">
    <source>
        <dbReference type="ARBA" id="ARBA00023136"/>
    </source>
</evidence>
<keyword evidence="2" id="KW-0813">Transport</keyword>
<dbReference type="InterPro" id="IPR024989">
    <property type="entry name" value="MFS_assoc_dom"/>
</dbReference>
<dbReference type="GO" id="GO:0005886">
    <property type="term" value="C:plasma membrane"/>
    <property type="evidence" value="ECO:0007669"/>
    <property type="project" value="UniProtKB-SubCell"/>
</dbReference>
<protein>
    <submittedName>
        <fullName evidence="10">MFS transporter</fullName>
    </submittedName>
</protein>
<organism evidence="10 11">
    <name type="scientific">Hominenteromicrobium mulieris</name>
    <dbReference type="NCBI Taxonomy" id="2885357"/>
    <lineage>
        <taxon>Bacteria</taxon>
        <taxon>Bacillati</taxon>
        <taxon>Bacillota</taxon>
        <taxon>Clostridia</taxon>
        <taxon>Eubacteriales</taxon>
        <taxon>Oscillospiraceae</taxon>
        <taxon>Hominenteromicrobium</taxon>
    </lineage>
</organism>
<dbReference type="SUPFAM" id="SSF103473">
    <property type="entry name" value="MFS general substrate transporter"/>
    <property type="match status" value="1"/>
</dbReference>
<keyword evidence="5 8" id="KW-0812">Transmembrane</keyword>
<dbReference type="InterPro" id="IPR005829">
    <property type="entry name" value="Sugar_transporter_CS"/>
</dbReference>
<dbReference type="InterPro" id="IPR036259">
    <property type="entry name" value="MFS_trans_sf"/>
</dbReference>
<dbReference type="Proteomes" id="UP001199424">
    <property type="component" value="Unassembled WGS sequence"/>
</dbReference>
<dbReference type="InterPro" id="IPR020846">
    <property type="entry name" value="MFS_dom"/>
</dbReference>
<evidence type="ECO:0000256" key="2">
    <source>
        <dbReference type="ARBA" id="ARBA00022448"/>
    </source>
</evidence>
<dbReference type="RefSeq" id="WP_176819657.1">
    <property type="nucleotide sequence ID" value="NZ_JAJEQC010000008.1"/>
</dbReference>
<feature type="transmembrane region" description="Helical" evidence="8">
    <location>
        <begin position="51"/>
        <end position="70"/>
    </location>
</feature>
<dbReference type="GO" id="GO:0030395">
    <property type="term" value="F:lactose binding"/>
    <property type="evidence" value="ECO:0007669"/>
    <property type="project" value="TreeGrafter"/>
</dbReference>
<feature type="transmembrane region" description="Helical" evidence="8">
    <location>
        <begin position="253"/>
        <end position="271"/>
    </location>
</feature>
<feature type="transmembrane region" description="Helical" evidence="8">
    <location>
        <begin position="343"/>
        <end position="365"/>
    </location>
</feature>
<evidence type="ECO:0000256" key="5">
    <source>
        <dbReference type="ARBA" id="ARBA00022692"/>
    </source>
</evidence>
<evidence type="ECO:0000256" key="8">
    <source>
        <dbReference type="SAM" id="Phobius"/>
    </source>
</evidence>
<feature type="transmembrane region" description="Helical" evidence="8">
    <location>
        <begin position="283"/>
        <end position="303"/>
    </location>
</feature>
<evidence type="ECO:0000313" key="10">
    <source>
        <dbReference type="EMBL" id="MCC2137228.1"/>
    </source>
</evidence>
<feature type="transmembrane region" description="Helical" evidence="8">
    <location>
        <begin position="151"/>
        <end position="170"/>
    </location>
</feature>
<evidence type="ECO:0000259" key="9">
    <source>
        <dbReference type="PROSITE" id="PS50850"/>
    </source>
</evidence>
<feature type="transmembrane region" description="Helical" evidence="8">
    <location>
        <begin position="20"/>
        <end position="39"/>
    </location>
</feature>
<name>A0AAE3AMD5_9FIRM</name>
<proteinExistence type="predicted"/>
<keyword evidence="6 8" id="KW-1133">Transmembrane helix</keyword>
<reference evidence="10" key="1">
    <citation type="submission" date="2021-10" db="EMBL/GenBank/DDBJ databases">
        <title>Anaerobic single-cell dispensing facilitates the cultivation of human gut bacteria.</title>
        <authorList>
            <person name="Afrizal A."/>
        </authorList>
    </citation>
    <scope>NUCLEOTIDE SEQUENCE</scope>
    <source>
        <strain evidence="10">CLA-AA-H250</strain>
    </source>
</reference>
<keyword evidence="4" id="KW-0997">Cell inner membrane</keyword>
<feature type="transmembrane region" description="Helical" evidence="8">
    <location>
        <begin position="82"/>
        <end position="100"/>
    </location>
</feature>
<dbReference type="PROSITE" id="PS00217">
    <property type="entry name" value="SUGAR_TRANSPORT_2"/>
    <property type="match status" value="1"/>
</dbReference>
<feature type="transmembrane region" description="Helical" evidence="8">
    <location>
        <begin position="106"/>
        <end position="125"/>
    </location>
</feature>
<feature type="transmembrane region" description="Helical" evidence="8">
    <location>
        <begin position="176"/>
        <end position="194"/>
    </location>
</feature>
<keyword evidence="11" id="KW-1185">Reference proteome</keyword>
<comment type="subcellular location">
    <subcellularLocation>
        <location evidence="1">Cell inner membrane</location>
        <topology evidence="1">Multi-pass membrane protein</topology>
    </subcellularLocation>
</comment>
<feature type="transmembrane region" description="Helical" evidence="8">
    <location>
        <begin position="215"/>
        <end position="233"/>
    </location>
</feature>
<dbReference type="AlphaFoldDB" id="A0AAE3AMD5"/>
<dbReference type="Pfam" id="PF12832">
    <property type="entry name" value="MFS_1_like"/>
    <property type="match status" value="1"/>
</dbReference>
<sequence length="404" mass="44180">MNKLRRLRSLSPEMAETLRLAGVQGIFWAAMAVGNYQTVYLQSIGFPATDFGLLNAIACAVAIFAMTFWGTVSDRIGSVRKIVILTLTLGCGLFIFVPLIPTGQSYSTLLFLILIPIINFFRVPMSPFVDNLTVRNCAEHRLNYGMIRSSGSLLFAIAGVITVNALIPAAGVPSTFWVMGIVMIPAIVLTYFCFEPQSGKRVKKSAAGAGVLLKNYAYMAFLIFAFFFQMAAAFEGNFLTYYMADIQIDTVNLGLILSVRAMMEIPFLFFIGRLRRYIKMKYLIMLSAILMATECLCFCFLVNSLPTMLVFAAFYGLGNGAFLGTGTNYIYELAPVELRATAHSLFISVAQISGILGNLLGGVLFDTIGGKAFYGVTACVFLVSVAIFAASFLFHRNKKETAAA</sequence>
<feature type="domain" description="Major facilitator superfamily (MFS) profile" evidence="9">
    <location>
        <begin position="215"/>
        <end position="404"/>
    </location>
</feature>
<dbReference type="PROSITE" id="PS50850">
    <property type="entry name" value="MFS"/>
    <property type="match status" value="1"/>
</dbReference>
<comment type="caution">
    <text evidence="10">The sequence shown here is derived from an EMBL/GenBank/DDBJ whole genome shotgun (WGS) entry which is preliminary data.</text>
</comment>
<evidence type="ECO:0000256" key="4">
    <source>
        <dbReference type="ARBA" id="ARBA00022519"/>
    </source>
</evidence>
<dbReference type="PANTHER" id="PTHR23522:SF10">
    <property type="entry name" value="3-PHENYLPROPIONIC ACID TRANSPORTER-RELATED"/>
    <property type="match status" value="1"/>
</dbReference>